<dbReference type="CDD" id="cd00093">
    <property type="entry name" value="HTH_XRE"/>
    <property type="match status" value="1"/>
</dbReference>
<comment type="caution">
    <text evidence="2">The sequence shown here is derived from an EMBL/GenBank/DDBJ whole genome shotgun (WGS) entry which is preliminary data.</text>
</comment>
<dbReference type="EMBL" id="JASCRY010000003">
    <property type="protein sequence ID" value="MDI5950285.1"/>
    <property type="molecule type" value="Genomic_DNA"/>
</dbReference>
<dbReference type="Gene3D" id="1.10.260.40">
    <property type="entry name" value="lambda repressor-like DNA-binding domains"/>
    <property type="match status" value="1"/>
</dbReference>
<evidence type="ECO:0000313" key="2">
    <source>
        <dbReference type="EMBL" id="MDI5950285.1"/>
    </source>
</evidence>
<sequence>MDSKVINLELRKKVGDKIQLIRGDESYEKIASRCNLDASKISKIEKGRIDFRINTIFEIAKGLRVHPKELLDIEFNFEDYYRKIDHTYKTT</sequence>
<dbReference type="GO" id="GO:0003677">
    <property type="term" value="F:DNA binding"/>
    <property type="evidence" value="ECO:0007669"/>
    <property type="project" value="InterPro"/>
</dbReference>
<gene>
    <name evidence="2" type="ORF">QLS97_11560</name>
</gene>
<name>A0AAW6TSE3_9FLAO</name>
<dbReference type="RefSeq" id="WP_282716834.1">
    <property type="nucleotide sequence ID" value="NZ_JASCRY010000003.1"/>
</dbReference>
<keyword evidence="3" id="KW-1185">Reference proteome</keyword>
<dbReference type="Proteomes" id="UP001228643">
    <property type="component" value="Unassembled WGS sequence"/>
</dbReference>
<evidence type="ECO:0000313" key="3">
    <source>
        <dbReference type="Proteomes" id="UP001228643"/>
    </source>
</evidence>
<dbReference type="SMART" id="SM00530">
    <property type="entry name" value="HTH_XRE"/>
    <property type="match status" value="1"/>
</dbReference>
<organism evidence="2 3">
    <name type="scientific">Flavobacterium yafengii</name>
    <dbReference type="NCBI Taxonomy" id="3041253"/>
    <lineage>
        <taxon>Bacteria</taxon>
        <taxon>Pseudomonadati</taxon>
        <taxon>Bacteroidota</taxon>
        <taxon>Flavobacteriia</taxon>
        <taxon>Flavobacteriales</taxon>
        <taxon>Flavobacteriaceae</taxon>
        <taxon>Flavobacterium</taxon>
    </lineage>
</organism>
<dbReference type="PROSITE" id="PS50943">
    <property type="entry name" value="HTH_CROC1"/>
    <property type="match status" value="1"/>
</dbReference>
<dbReference type="SUPFAM" id="SSF47413">
    <property type="entry name" value="lambda repressor-like DNA-binding domains"/>
    <property type="match status" value="1"/>
</dbReference>
<reference evidence="2 3" key="1">
    <citation type="submission" date="2023-04" db="EMBL/GenBank/DDBJ databases">
        <title>Two novel species of Flavobacterium.</title>
        <authorList>
            <person name="Liu Q."/>
            <person name="Xin Y.-H."/>
        </authorList>
    </citation>
    <scope>NUCLEOTIDE SEQUENCE [LARGE SCALE GENOMIC DNA]</scope>
    <source>
        <strain evidence="2 3">LB2P87</strain>
    </source>
</reference>
<dbReference type="InterPro" id="IPR010982">
    <property type="entry name" value="Lambda_DNA-bd_dom_sf"/>
</dbReference>
<dbReference type="InterPro" id="IPR001387">
    <property type="entry name" value="Cro/C1-type_HTH"/>
</dbReference>
<dbReference type="Pfam" id="PF01381">
    <property type="entry name" value="HTH_3"/>
    <property type="match status" value="1"/>
</dbReference>
<protein>
    <submittedName>
        <fullName evidence="2">Helix-turn-helix transcriptional regulator</fullName>
    </submittedName>
</protein>
<feature type="domain" description="HTH cro/C1-type" evidence="1">
    <location>
        <begin position="28"/>
        <end position="70"/>
    </location>
</feature>
<proteinExistence type="predicted"/>
<accession>A0AAW6TSE3</accession>
<evidence type="ECO:0000259" key="1">
    <source>
        <dbReference type="PROSITE" id="PS50943"/>
    </source>
</evidence>
<dbReference type="AlphaFoldDB" id="A0AAW6TSE3"/>